<feature type="region of interest" description="Disordered" evidence="5">
    <location>
        <begin position="442"/>
        <end position="476"/>
    </location>
</feature>
<accession>A0A0L0T330</accession>
<dbReference type="Gene3D" id="1.20.870.10">
    <property type="entry name" value="Son of sevenless (SoS) protein Chain: S domain 1"/>
    <property type="match status" value="1"/>
</dbReference>
<dbReference type="Pfam" id="PF07653">
    <property type="entry name" value="SH3_2"/>
    <property type="match status" value="1"/>
</dbReference>
<evidence type="ECO:0000256" key="1">
    <source>
        <dbReference type="ARBA" id="ARBA00022443"/>
    </source>
</evidence>
<dbReference type="GO" id="GO:0007265">
    <property type="term" value="P:Ras protein signal transduction"/>
    <property type="evidence" value="ECO:0007669"/>
    <property type="project" value="TreeGrafter"/>
</dbReference>
<feature type="compositionally biased region" description="Low complexity" evidence="5">
    <location>
        <begin position="467"/>
        <end position="476"/>
    </location>
</feature>
<dbReference type="Pfam" id="PF00618">
    <property type="entry name" value="RasGEF_N"/>
    <property type="match status" value="1"/>
</dbReference>
<protein>
    <recommendedName>
        <fullName evidence="12">Ras GEF</fullName>
    </recommendedName>
</protein>
<dbReference type="InterPro" id="IPR001202">
    <property type="entry name" value="WW_dom"/>
</dbReference>
<evidence type="ECO:0008006" key="12">
    <source>
        <dbReference type="Google" id="ProtNLM"/>
    </source>
</evidence>
<evidence type="ECO:0000259" key="7">
    <source>
        <dbReference type="PROSITE" id="PS50009"/>
    </source>
</evidence>
<dbReference type="Pfam" id="PF25006">
    <property type="entry name" value="DUF7783"/>
    <property type="match status" value="1"/>
</dbReference>
<organism evidence="10 11">
    <name type="scientific">Allomyces macrogynus (strain ATCC 38327)</name>
    <name type="common">Allomyces javanicus var. macrogynus</name>
    <dbReference type="NCBI Taxonomy" id="578462"/>
    <lineage>
        <taxon>Eukaryota</taxon>
        <taxon>Fungi</taxon>
        <taxon>Fungi incertae sedis</taxon>
        <taxon>Blastocladiomycota</taxon>
        <taxon>Blastocladiomycetes</taxon>
        <taxon>Blastocladiales</taxon>
        <taxon>Blastocladiaceae</taxon>
        <taxon>Allomyces</taxon>
    </lineage>
</organism>
<dbReference type="PROSITE" id="PS50020">
    <property type="entry name" value="WW_DOMAIN_2"/>
    <property type="match status" value="1"/>
</dbReference>
<dbReference type="SMART" id="SM00229">
    <property type="entry name" value="RasGEFN"/>
    <property type="match status" value="1"/>
</dbReference>
<feature type="region of interest" description="Disordered" evidence="5">
    <location>
        <begin position="884"/>
        <end position="907"/>
    </location>
</feature>
<evidence type="ECO:0000259" key="9">
    <source>
        <dbReference type="PROSITE" id="PS50212"/>
    </source>
</evidence>
<dbReference type="Gene3D" id="2.30.30.40">
    <property type="entry name" value="SH3 Domains"/>
    <property type="match status" value="1"/>
</dbReference>
<feature type="domain" description="N-terminal Ras-GEF" evidence="9">
    <location>
        <begin position="744"/>
        <end position="877"/>
    </location>
</feature>
<feature type="domain" description="WW" evidence="8">
    <location>
        <begin position="62"/>
        <end position="96"/>
    </location>
</feature>
<dbReference type="CDD" id="cd11883">
    <property type="entry name" value="SH3_Sdc25"/>
    <property type="match status" value="1"/>
</dbReference>
<dbReference type="SUPFAM" id="SSF50044">
    <property type="entry name" value="SH3-domain"/>
    <property type="match status" value="1"/>
</dbReference>
<feature type="domain" description="Ras-GEF" evidence="7">
    <location>
        <begin position="921"/>
        <end position="1188"/>
    </location>
</feature>
<dbReference type="PROSITE" id="PS50212">
    <property type="entry name" value="RASGEF_NTER"/>
    <property type="match status" value="1"/>
</dbReference>
<dbReference type="SMART" id="SM00147">
    <property type="entry name" value="RasGEF"/>
    <property type="match status" value="1"/>
</dbReference>
<keyword evidence="2 3" id="KW-0344">Guanine-nucleotide releasing factor</keyword>
<dbReference type="InterPro" id="IPR036964">
    <property type="entry name" value="RASGEF_cat_dom_sf"/>
</dbReference>
<keyword evidence="11" id="KW-1185">Reference proteome</keyword>
<evidence type="ECO:0000256" key="2">
    <source>
        <dbReference type="ARBA" id="ARBA00022658"/>
    </source>
</evidence>
<dbReference type="FunFam" id="2.30.30.40:FF:000072">
    <property type="entry name" value="Unconventional Myosin IB"/>
    <property type="match status" value="1"/>
</dbReference>
<sequence length="1206" mass="131459">MVLVVKAQFEYNATDPNHLSFRANDLIQVMTQDPSGWWDGFLGTRRGWFPSNYVVPVNLRSRAEADAWVHREASSGRKSYWVNDLTGEATWEHPTTEENLIVLPDGWCVQETEDGSGAFFLHEPTGTEHAVLPPQVWEQLAAAATVQSTGLTPTLHAADLGASSSDGDAASRYQSTSDAASTVRRRSSDADTLPGTLHRIRHSASTADDEEDVPVTVAPIRIPTDDDETDTDSAARAAEGESSTAPSSPAVVPPPRRGSLSYTLQSGSSPRRSTSTGSDEEPTRPGSMATVHEEDETPQEVPVPNVGAERQMQAWSLLTQDIFAAIQVLLRAAKSNSKEAYIPTLKQIVDSTRNLLTAAGAVDKECATIKDNVTVRNQQRTLLTVLRKIALSAKVASGVWPPPDAVTKMVSDASELLVAVRGFVEACRECKVEVQTDIIEKKSGTSREGSPVVRATTPAPTAPSTPSPAAAETAPVPTEPVRLTAQSIRTLEQHSRALLDTLAQMHVEVQAVRATSVLPLAQQLLKQATPFMQFLDQVHMDDPASSPLVHEYMVQKKALYPPIRGLIMDTQAALQSSTPTTQAIQQLDASIGVVEQAVKNLMAAVQQVIDSRIRREHRRSSFYLGTTPTRPTFEHRPMPLNTELANAVAGPFPARAASVTPGSSGPRTASSTRSMNLQRGTVTSFGTTSPPATPYSSNKLRKFFGDDVAATNLPSPGLPPVPARADTPWYLDVSYGPHDLIFNMDGHVKAGTVPALIERLTLPTGAFDATYVAAFLCTYRTFMSSRDLVRALADRFSIHPPDSLDEPELDLWVEKKMQPVRLRVVNVLKLWVEMWCLTYMPDDVAALQDLQSFAATVIKPVMPTAAAHLQKLIDRRLAHESKQLPLRSPVTPKSGTPKLAGAPSPVLPRGSWSSVRLTDLDPIEVARQLTLLEFTAFSRIIYTELLNKAWSVKTPANATPEMLAQAVADAQSHAPNLRGFIEISTRITGWVAATIVGEEDTKKRAGLIKYFVQVADRCRSMHNYNTTFAIVAALQSAPVFRLQRTWEAVSAKPKAVLASLRALVDPARNFAAYRDTVRSVPAHAPSLPFLGRALSDLTFLEDGNSNTIQAPGKADVELVNFTKRARTAEILRDLQQCQVTPYVLRVVPELHDWLLARLATAPVPEDAVQLGGGVADPLYEMSLLREPRREREDQKLVRLLAESGLL</sequence>
<evidence type="ECO:0000256" key="3">
    <source>
        <dbReference type="PROSITE-ProRule" id="PRU00168"/>
    </source>
</evidence>
<gene>
    <name evidence="10" type="ORF">AMAG_13936</name>
</gene>
<evidence type="ECO:0000259" key="6">
    <source>
        <dbReference type="PROSITE" id="PS50002"/>
    </source>
</evidence>
<dbReference type="OrthoDB" id="546434at2759"/>
<dbReference type="PROSITE" id="PS50009">
    <property type="entry name" value="RASGEF_CAT"/>
    <property type="match status" value="1"/>
</dbReference>
<dbReference type="CDD" id="cd00201">
    <property type="entry name" value="WW"/>
    <property type="match status" value="1"/>
</dbReference>
<dbReference type="STRING" id="578462.A0A0L0T330"/>
<evidence type="ECO:0000259" key="8">
    <source>
        <dbReference type="PROSITE" id="PS50020"/>
    </source>
</evidence>
<feature type="domain" description="SH3" evidence="6">
    <location>
        <begin position="1"/>
        <end position="59"/>
    </location>
</feature>
<dbReference type="InterPro" id="IPR036028">
    <property type="entry name" value="SH3-like_dom_sf"/>
</dbReference>
<dbReference type="InterPro" id="IPR001895">
    <property type="entry name" value="RASGEF_cat_dom"/>
</dbReference>
<evidence type="ECO:0000256" key="4">
    <source>
        <dbReference type="PROSITE-ProRule" id="PRU00192"/>
    </source>
</evidence>
<dbReference type="eggNOG" id="KOG2070">
    <property type="taxonomic scope" value="Eukaryota"/>
</dbReference>
<dbReference type="GO" id="GO:0005886">
    <property type="term" value="C:plasma membrane"/>
    <property type="evidence" value="ECO:0007669"/>
    <property type="project" value="TreeGrafter"/>
</dbReference>
<evidence type="ECO:0000256" key="5">
    <source>
        <dbReference type="SAM" id="MobiDB-lite"/>
    </source>
</evidence>
<dbReference type="CDD" id="cd00155">
    <property type="entry name" value="RasGEF"/>
    <property type="match status" value="1"/>
</dbReference>
<dbReference type="OMA" id="NTCMAII"/>
<dbReference type="Gene3D" id="1.10.840.10">
    <property type="entry name" value="Ras guanine-nucleotide exchange factors catalytic domain"/>
    <property type="match status" value="1"/>
</dbReference>
<reference evidence="11" key="2">
    <citation type="submission" date="2009-11" db="EMBL/GenBank/DDBJ databases">
        <title>The Genome Sequence of Allomyces macrogynus strain ATCC 38327.</title>
        <authorList>
            <consortium name="The Broad Institute Genome Sequencing Platform"/>
            <person name="Russ C."/>
            <person name="Cuomo C."/>
            <person name="Shea T."/>
            <person name="Young S.K."/>
            <person name="Zeng Q."/>
            <person name="Koehrsen M."/>
            <person name="Haas B."/>
            <person name="Borodovsky M."/>
            <person name="Guigo R."/>
            <person name="Alvarado L."/>
            <person name="Berlin A."/>
            <person name="Borenstein D."/>
            <person name="Chen Z."/>
            <person name="Engels R."/>
            <person name="Freedman E."/>
            <person name="Gellesch M."/>
            <person name="Goldberg J."/>
            <person name="Griggs A."/>
            <person name="Gujja S."/>
            <person name="Heiman D."/>
            <person name="Hepburn T."/>
            <person name="Howarth C."/>
            <person name="Jen D."/>
            <person name="Larson L."/>
            <person name="Lewis B."/>
            <person name="Mehta T."/>
            <person name="Park D."/>
            <person name="Pearson M."/>
            <person name="Roberts A."/>
            <person name="Saif S."/>
            <person name="Shenoy N."/>
            <person name="Sisk P."/>
            <person name="Stolte C."/>
            <person name="Sykes S."/>
            <person name="Walk T."/>
            <person name="White J."/>
            <person name="Yandava C."/>
            <person name="Burger G."/>
            <person name="Gray M.W."/>
            <person name="Holland P.W.H."/>
            <person name="King N."/>
            <person name="Lang F.B.F."/>
            <person name="Roger A.J."/>
            <person name="Ruiz-Trillo I."/>
            <person name="Lander E."/>
            <person name="Nusbaum C."/>
        </authorList>
    </citation>
    <scope>NUCLEOTIDE SEQUENCE [LARGE SCALE GENOMIC DNA]</scope>
    <source>
        <strain evidence="11">ATCC 38327</strain>
    </source>
</reference>
<dbReference type="PANTHER" id="PTHR23113:SF368">
    <property type="entry name" value="CELL DIVISION CONTROL PROTEIN 25"/>
    <property type="match status" value="1"/>
</dbReference>
<name>A0A0L0T330_ALLM3</name>
<dbReference type="PROSITE" id="PS50002">
    <property type="entry name" value="SH3"/>
    <property type="match status" value="1"/>
</dbReference>
<reference evidence="10 11" key="1">
    <citation type="submission" date="2009-11" db="EMBL/GenBank/DDBJ databases">
        <title>Annotation of Allomyces macrogynus ATCC 38327.</title>
        <authorList>
            <consortium name="The Broad Institute Genome Sequencing Platform"/>
            <person name="Russ C."/>
            <person name="Cuomo C."/>
            <person name="Burger G."/>
            <person name="Gray M.W."/>
            <person name="Holland P.W.H."/>
            <person name="King N."/>
            <person name="Lang F.B.F."/>
            <person name="Roger A.J."/>
            <person name="Ruiz-Trillo I."/>
            <person name="Young S.K."/>
            <person name="Zeng Q."/>
            <person name="Gargeya S."/>
            <person name="Fitzgerald M."/>
            <person name="Haas B."/>
            <person name="Abouelleil A."/>
            <person name="Alvarado L."/>
            <person name="Arachchi H.M."/>
            <person name="Berlin A."/>
            <person name="Chapman S.B."/>
            <person name="Gearin G."/>
            <person name="Goldberg J."/>
            <person name="Griggs A."/>
            <person name="Gujja S."/>
            <person name="Hansen M."/>
            <person name="Heiman D."/>
            <person name="Howarth C."/>
            <person name="Larimer J."/>
            <person name="Lui A."/>
            <person name="MacDonald P.J.P."/>
            <person name="McCowen C."/>
            <person name="Montmayeur A."/>
            <person name="Murphy C."/>
            <person name="Neiman D."/>
            <person name="Pearson M."/>
            <person name="Priest M."/>
            <person name="Roberts A."/>
            <person name="Saif S."/>
            <person name="Shea T."/>
            <person name="Sisk P."/>
            <person name="Stolte C."/>
            <person name="Sykes S."/>
            <person name="Wortman J."/>
            <person name="Nusbaum C."/>
            <person name="Birren B."/>
        </authorList>
    </citation>
    <scope>NUCLEOTIDE SEQUENCE [LARGE SCALE GENOMIC DNA]</scope>
    <source>
        <strain evidence="10 11">ATCC 38327</strain>
    </source>
</reference>
<proteinExistence type="predicted"/>
<dbReference type="eggNOG" id="KOG3417">
    <property type="taxonomic scope" value="Eukaryota"/>
</dbReference>
<dbReference type="InterPro" id="IPR000651">
    <property type="entry name" value="Ras-like_Gua-exchang_fac_N"/>
</dbReference>
<feature type="compositionally biased region" description="Low complexity" evidence="5">
    <location>
        <begin position="266"/>
        <end position="277"/>
    </location>
</feature>
<dbReference type="AlphaFoldDB" id="A0A0L0T330"/>
<dbReference type="InterPro" id="IPR001452">
    <property type="entry name" value="SH3_domain"/>
</dbReference>
<dbReference type="InterPro" id="IPR023578">
    <property type="entry name" value="Ras_GEF_dom_sf"/>
</dbReference>
<dbReference type="GO" id="GO:0005085">
    <property type="term" value="F:guanyl-nucleotide exchange factor activity"/>
    <property type="evidence" value="ECO:0007669"/>
    <property type="project" value="UniProtKB-KW"/>
</dbReference>
<keyword evidence="1 4" id="KW-0728">SH3 domain</keyword>
<evidence type="ECO:0000313" key="10">
    <source>
        <dbReference type="EMBL" id="KNE69065.1"/>
    </source>
</evidence>
<feature type="region of interest" description="Disordered" evidence="5">
    <location>
        <begin position="162"/>
        <end position="302"/>
    </location>
</feature>
<evidence type="ECO:0000313" key="11">
    <source>
        <dbReference type="Proteomes" id="UP000054350"/>
    </source>
</evidence>
<dbReference type="InterPro" id="IPR056685">
    <property type="entry name" value="DUF7783"/>
</dbReference>
<dbReference type="CDD" id="cd06224">
    <property type="entry name" value="REM"/>
    <property type="match status" value="1"/>
</dbReference>
<dbReference type="SMART" id="SM00326">
    <property type="entry name" value="SH3"/>
    <property type="match status" value="1"/>
</dbReference>
<dbReference type="VEuPathDB" id="FungiDB:AMAG_13936"/>
<dbReference type="PANTHER" id="PTHR23113">
    <property type="entry name" value="GUANINE NUCLEOTIDE EXCHANGE FACTOR"/>
    <property type="match status" value="1"/>
</dbReference>
<dbReference type="SUPFAM" id="SSF48366">
    <property type="entry name" value="Ras GEF"/>
    <property type="match status" value="1"/>
</dbReference>
<feature type="compositionally biased region" description="Low complexity" evidence="5">
    <location>
        <begin position="162"/>
        <end position="171"/>
    </location>
</feature>
<dbReference type="Proteomes" id="UP000054350">
    <property type="component" value="Unassembled WGS sequence"/>
</dbReference>
<dbReference type="Pfam" id="PF00617">
    <property type="entry name" value="RasGEF"/>
    <property type="match status" value="1"/>
</dbReference>
<dbReference type="EMBL" id="GG745359">
    <property type="protein sequence ID" value="KNE69065.1"/>
    <property type="molecule type" value="Genomic_DNA"/>
</dbReference>
<dbReference type="InterPro" id="IPR008937">
    <property type="entry name" value="Ras-like_GEF"/>
</dbReference>